<keyword evidence="7" id="KW-1185">Reference proteome</keyword>
<evidence type="ECO:0000256" key="5">
    <source>
        <dbReference type="ARBA" id="ARBA00023033"/>
    </source>
</evidence>
<gene>
    <name evidence="6" type="ORF">SAMN06272737_12737</name>
</gene>
<dbReference type="InterPro" id="IPR004136">
    <property type="entry name" value="NMO"/>
</dbReference>
<dbReference type="CDD" id="cd04730">
    <property type="entry name" value="NPD_like"/>
    <property type="match status" value="1"/>
</dbReference>
<comment type="similarity">
    <text evidence="1">Belongs to the nitronate monooxygenase family. NMO class I subfamily.</text>
</comment>
<dbReference type="SUPFAM" id="SSF51412">
    <property type="entry name" value="Inosine monophosphate dehydrogenase (IMPDH)"/>
    <property type="match status" value="1"/>
</dbReference>
<evidence type="ECO:0000313" key="7">
    <source>
        <dbReference type="Proteomes" id="UP000198403"/>
    </source>
</evidence>
<evidence type="ECO:0000256" key="2">
    <source>
        <dbReference type="ARBA" id="ARBA00022630"/>
    </source>
</evidence>
<dbReference type="OrthoDB" id="9778912at2"/>
<dbReference type="AlphaFoldDB" id="A0A238ZE44"/>
<dbReference type="PANTHER" id="PTHR42747">
    <property type="entry name" value="NITRONATE MONOOXYGENASE-RELATED"/>
    <property type="match status" value="1"/>
</dbReference>
<dbReference type="InterPro" id="IPR013785">
    <property type="entry name" value="Aldolase_TIM"/>
</dbReference>
<keyword evidence="2" id="KW-0285">Flavoprotein</keyword>
<keyword evidence="3" id="KW-0288">FMN</keyword>
<evidence type="ECO:0000256" key="1">
    <source>
        <dbReference type="ARBA" id="ARBA00009881"/>
    </source>
</evidence>
<sequence>MAAAPRLPAAVAERLRIPAIAAPMLAVSGPELVAAACRSGVVGAFPTVNARSTGELDDWLSGLATQRGNQAWAPWCPNLIIRQPRLADDLETLVRHRVEMVITSVGPPAEVVPALHDAGALVLADVATMRHAQRAVEAGVDGLVLLTAGAGGQTGWLNPFSFVREVRRWYDGLVILAGGIGDGVALRAARTLGADLGYLGTRFIATEESRAAPAYKQMLVDSGMDDVVLTKAFTGLATSMLRPSIEAAGLDPERLDEQVRPETAAAMFGSGAEGPRRWTHIWSAGHSVSAVASVPSVATLTDELTAEYHATE</sequence>
<dbReference type="GO" id="GO:0018580">
    <property type="term" value="F:nitronate monooxygenase activity"/>
    <property type="evidence" value="ECO:0007669"/>
    <property type="project" value="InterPro"/>
</dbReference>
<evidence type="ECO:0000256" key="3">
    <source>
        <dbReference type="ARBA" id="ARBA00022643"/>
    </source>
</evidence>
<organism evidence="6 7">
    <name type="scientific">Blastococcus mobilis</name>
    <dbReference type="NCBI Taxonomy" id="1938746"/>
    <lineage>
        <taxon>Bacteria</taxon>
        <taxon>Bacillati</taxon>
        <taxon>Actinomycetota</taxon>
        <taxon>Actinomycetes</taxon>
        <taxon>Geodermatophilales</taxon>
        <taxon>Geodermatophilaceae</taxon>
        <taxon>Blastococcus</taxon>
    </lineage>
</organism>
<reference evidence="6 7" key="1">
    <citation type="submission" date="2017-06" db="EMBL/GenBank/DDBJ databases">
        <authorList>
            <person name="Kim H.J."/>
            <person name="Triplett B.A."/>
        </authorList>
    </citation>
    <scope>NUCLEOTIDE SEQUENCE [LARGE SCALE GENOMIC DNA]</scope>
    <source>
        <strain evidence="6 7">DSM 44272</strain>
    </source>
</reference>
<dbReference type="EMBL" id="FZNO01000027">
    <property type="protein sequence ID" value="SNR81033.1"/>
    <property type="molecule type" value="Genomic_DNA"/>
</dbReference>
<evidence type="ECO:0000256" key="4">
    <source>
        <dbReference type="ARBA" id="ARBA00023002"/>
    </source>
</evidence>
<dbReference type="Proteomes" id="UP000198403">
    <property type="component" value="Unassembled WGS sequence"/>
</dbReference>
<evidence type="ECO:0000313" key="6">
    <source>
        <dbReference type="EMBL" id="SNR81033.1"/>
    </source>
</evidence>
<dbReference type="Gene3D" id="3.20.20.70">
    <property type="entry name" value="Aldolase class I"/>
    <property type="match status" value="1"/>
</dbReference>
<dbReference type="PANTHER" id="PTHR42747:SF4">
    <property type="entry name" value="BLR1330 PROTEIN"/>
    <property type="match status" value="1"/>
</dbReference>
<keyword evidence="5 6" id="KW-0503">Monooxygenase</keyword>
<proteinExistence type="inferred from homology"/>
<dbReference type="RefSeq" id="WP_089338314.1">
    <property type="nucleotide sequence ID" value="NZ_FZNO01000027.1"/>
</dbReference>
<accession>A0A238ZE44</accession>
<protein>
    <submittedName>
        <fullName evidence="6">Nitronate monooxygenase</fullName>
    </submittedName>
</protein>
<keyword evidence="4" id="KW-0560">Oxidoreductase</keyword>
<dbReference type="Pfam" id="PF03060">
    <property type="entry name" value="NMO"/>
    <property type="match status" value="1"/>
</dbReference>
<name>A0A238ZE44_9ACTN</name>